<evidence type="ECO:0000256" key="3">
    <source>
        <dbReference type="ARBA" id="ARBA00023015"/>
    </source>
</evidence>
<dbReference type="GO" id="GO:0003677">
    <property type="term" value="F:DNA binding"/>
    <property type="evidence" value="ECO:0007669"/>
    <property type="project" value="UniProtKB-KW"/>
</dbReference>
<sequence length="820" mass="93968">MEKNNILKSSYYSEDDVGPKSYFSIFSPRSIQWIKEKLSLENSNLVYPLENLHDSYHELIKSQYKIWIEPIEKSRLTLLPKKSIMNTLYTFLLKIETKLHILSLDDIKALIELCYSDDENQTKNITYSDLLLLNIIITLTCSLLVDEKSSICFESTLNPRPTEYLPTSLTINELQKMEENYLLNSIYYFHRVSIIGDGLESIQGILLLTVYNFSSFLTKVSYMLVSNAVRLAQDMGLHKKESYYGLSELEKEKKRLVWYSCYNFDKILCFRSGKPPIINEIDVTVDDEQFFESKLSNIFCKPIADIKTNMPYYLNSLCDGKMESFAICYGYCMAGLTQIETKAYTQLFSITSLTGKSLHSIMIIIKNLTKKLDDWRDSVPLAIRPGYNEYSWCLNEKQYSSTQIFFARRESESHIILLHLTYFFQIMIINRMTIVAQWSNGICPDGNENKIWNTHRTDSYFRCLDAARQILRQSQKFHLISTTNNMLMFCLFFPIGAIVTLFSLIIELPHSDKAKEDIQLMIDSYNNFFFHYAKTPKSPVSEVVIRQLILIATTIYNNKNQGEKIVLNKQILGGDTSDELTQENTKNVSNLAGMVGHDDFTQIRTFDNNKKSALVSNERQCRNNSSIEFKDLDFLLSAYYFNNSASNIHPPTPLEISRTSSNNSNVRAATNLTGCPEINSITTDEVYSIFNPNSNLIGSSLMAAQNFNQTELNNADFNMNKNGFDDFGISDERPNNQGALNDSWVHSLNSMNAAENASTNYVEPNDPSYFMNNLEYQNGSILFDSTFTLPTFFSNSWTNQDFPDTGGNESNSSSNYPNNS</sequence>
<dbReference type="GeneID" id="30966614"/>
<dbReference type="GO" id="GO:0008270">
    <property type="term" value="F:zinc ion binding"/>
    <property type="evidence" value="ECO:0007669"/>
    <property type="project" value="InterPro"/>
</dbReference>
<evidence type="ECO:0000256" key="4">
    <source>
        <dbReference type="ARBA" id="ARBA00023125"/>
    </source>
</evidence>
<dbReference type="CDD" id="cd12148">
    <property type="entry name" value="fungal_TF_MHR"/>
    <property type="match status" value="1"/>
</dbReference>
<evidence type="ECO:0000256" key="5">
    <source>
        <dbReference type="ARBA" id="ARBA00023163"/>
    </source>
</evidence>
<dbReference type="EMBL" id="KV454478">
    <property type="protein sequence ID" value="ODV61993.1"/>
    <property type="molecule type" value="Genomic_DNA"/>
</dbReference>
<dbReference type="RefSeq" id="XP_020048300.1">
    <property type="nucleotide sequence ID" value="XM_020192978.1"/>
</dbReference>
<evidence type="ECO:0000256" key="1">
    <source>
        <dbReference type="ARBA" id="ARBA00004123"/>
    </source>
</evidence>
<comment type="subcellular location">
    <subcellularLocation>
        <location evidence="1">Nucleus</location>
    </subcellularLocation>
</comment>
<dbReference type="SMART" id="SM00906">
    <property type="entry name" value="Fungal_trans"/>
    <property type="match status" value="1"/>
</dbReference>
<dbReference type="GO" id="GO:0003700">
    <property type="term" value="F:DNA-binding transcription factor activity"/>
    <property type="evidence" value="ECO:0007669"/>
    <property type="project" value="InterPro"/>
</dbReference>
<dbReference type="PANTHER" id="PTHR46910:SF37">
    <property type="entry name" value="ZN(II)2CYS6 TRANSCRIPTION FACTOR (EUROFUNG)"/>
    <property type="match status" value="1"/>
</dbReference>
<evidence type="ECO:0000256" key="2">
    <source>
        <dbReference type="ARBA" id="ARBA00022833"/>
    </source>
</evidence>
<proteinExistence type="predicted"/>
<dbReference type="OrthoDB" id="2123952at2759"/>
<keyword evidence="9" id="KW-1185">Reference proteome</keyword>
<dbReference type="STRING" id="1344418.A0A1D2VK74"/>
<keyword evidence="5" id="KW-0804">Transcription</keyword>
<dbReference type="InterPro" id="IPR050987">
    <property type="entry name" value="AtrR-like"/>
</dbReference>
<keyword evidence="4" id="KW-0238">DNA-binding</keyword>
<organism evidence="8 9">
    <name type="scientific">Ascoidea rubescens DSM 1968</name>
    <dbReference type="NCBI Taxonomy" id="1344418"/>
    <lineage>
        <taxon>Eukaryota</taxon>
        <taxon>Fungi</taxon>
        <taxon>Dikarya</taxon>
        <taxon>Ascomycota</taxon>
        <taxon>Saccharomycotina</taxon>
        <taxon>Saccharomycetes</taxon>
        <taxon>Ascoideaceae</taxon>
        <taxon>Ascoidea</taxon>
    </lineage>
</organism>
<evidence type="ECO:0000313" key="8">
    <source>
        <dbReference type="EMBL" id="ODV61993.1"/>
    </source>
</evidence>
<name>A0A1D2VK74_9ASCO</name>
<evidence type="ECO:0000259" key="7">
    <source>
        <dbReference type="SMART" id="SM00906"/>
    </source>
</evidence>
<dbReference type="InterPro" id="IPR007219">
    <property type="entry name" value="XnlR_reg_dom"/>
</dbReference>
<keyword evidence="6" id="KW-0539">Nucleus</keyword>
<gene>
    <name evidence="8" type="ORF">ASCRUDRAFT_75228</name>
</gene>
<dbReference type="PANTHER" id="PTHR46910">
    <property type="entry name" value="TRANSCRIPTION FACTOR PDR1"/>
    <property type="match status" value="1"/>
</dbReference>
<dbReference type="Pfam" id="PF04082">
    <property type="entry name" value="Fungal_trans"/>
    <property type="match status" value="1"/>
</dbReference>
<protein>
    <recommendedName>
        <fullName evidence="7">Xylanolytic transcriptional activator regulatory domain-containing protein</fullName>
    </recommendedName>
</protein>
<dbReference type="FunCoup" id="A0A1D2VK74">
    <property type="interactions" value="431"/>
</dbReference>
<evidence type="ECO:0000256" key="6">
    <source>
        <dbReference type="ARBA" id="ARBA00023242"/>
    </source>
</evidence>
<feature type="domain" description="Xylanolytic transcriptional activator regulatory" evidence="7">
    <location>
        <begin position="221"/>
        <end position="294"/>
    </location>
</feature>
<keyword evidence="2" id="KW-0862">Zinc</keyword>
<dbReference type="InParanoid" id="A0A1D2VK74"/>
<dbReference type="AlphaFoldDB" id="A0A1D2VK74"/>
<keyword evidence="3" id="KW-0805">Transcription regulation</keyword>
<accession>A0A1D2VK74</accession>
<dbReference type="GO" id="GO:0006351">
    <property type="term" value="P:DNA-templated transcription"/>
    <property type="evidence" value="ECO:0007669"/>
    <property type="project" value="InterPro"/>
</dbReference>
<evidence type="ECO:0000313" key="9">
    <source>
        <dbReference type="Proteomes" id="UP000095038"/>
    </source>
</evidence>
<reference evidence="9" key="1">
    <citation type="submission" date="2016-05" db="EMBL/GenBank/DDBJ databases">
        <title>Comparative genomics of biotechnologically important yeasts.</title>
        <authorList>
            <consortium name="DOE Joint Genome Institute"/>
            <person name="Riley R."/>
            <person name="Haridas S."/>
            <person name="Wolfe K.H."/>
            <person name="Lopes M.R."/>
            <person name="Hittinger C.T."/>
            <person name="Goker M."/>
            <person name="Salamov A."/>
            <person name="Wisecaver J."/>
            <person name="Long T.M."/>
            <person name="Aerts A.L."/>
            <person name="Barry K."/>
            <person name="Choi C."/>
            <person name="Clum A."/>
            <person name="Coughlan A.Y."/>
            <person name="Deshpande S."/>
            <person name="Douglass A.P."/>
            <person name="Hanson S.J."/>
            <person name="Klenk H.-P."/>
            <person name="Labutti K."/>
            <person name="Lapidus A."/>
            <person name="Lindquist E."/>
            <person name="Lipzen A."/>
            <person name="Meier-Kolthoff J.P."/>
            <person name="Ohm R.A."/>
            <person name="Otillar R.P."/>
            <person name="Pangilinan J."/>
            <person name="Peng Y."/>
            <person name="Rokas A."/>
            <person name="Rosa C.A."/>
            <person name="Scheuner C."/>
            <person name="Sibirny A.A."/>
            <person name="Slot J.C."/>
            <person name="Stielow J.B."/>
            <person name="Sun H."/>
            <person name="Kurtzman C.P."/>
            <person name="Blackwell M."/>
            <person name="Grigoriev I.V."/>
            <person name="Jeffries T.W."/>
        </authorList>
    </citation>
    <scope>NUCLEOTIDE SEQUENCE [LARGE SCALE GENOMIC DNA]</scope>
    <source>
        <strain evidence="9">DSM 1968</strain>
    </source>
</reference>
<dbReference type="Proteomes" id="UP000095038">
    <property type="component" value="Unassembled WGS sequence"/>
</dbReference>
<dbReference type="GO" id="GO:0005634">
    <property type="term" value="C:nucleus"/>
    <property type="evidence" value="ECO:0007669"/>
    <property type="project" value="UniProtKB-SubCell"/>
</dbReference>